<reference evidence="2" key="1">
    <citation type="journal article" date="2019" name="Int. J. Syst. Evol. Microbiol.">
        <title>The Global Catalogue of Microorganisms (GCM) 10K type strain sequencing project: providing services to taxonomists for standard genome sequencing and annotation.</title>
        <authorList>
            <consortium name="The Broad Institute Genomics Platform"/>
            <consortium name="The Broad Institute Genome Sequencing Center for Infectious Disease"/>
            <person name="Wu L."/>
            <person name="Ma J."/>
        </authorList>
    </citation>
    <scope>NUCLEOTIDE SEQUENCE [LARGE SCALE GENOMIC DNA]</scope>
    <source>
        <strain evidence="2">JCM 30774</strain>
    </source>
</reference>
<evidence type="ECO:0000313" key="1">
    <source>
        <dbReference type="EMBL" id="MFD1384319.1"/>
    </source>
</evidence>
<proteinExistence type="predicted"/>
<evidence type="ECO:0000313" key="2">
    <source>
        <dbReference type="Proteomes" id="UP001597059"/>
    </source>
</evidence>
<sequence>MKHEMRLNPNERWDITATGRYIGYSSGSPEIEIVIDGEPHFLGVNEVLRLDEPFKAFSVRNASDYAGDIVIKTGTGALYMAGDGQLTEVLSVRETVKTNMLNAGEITDPILVALAQTLTANVSNTGDISNPIVAALAQTLTANVSNTGDISNPIVAALAQTLTANVSNTGDISNPIVAALAQTLTANVSNTGDISNPIVTALAQTLETLEKPATELASSSKTFTAGESFTITANANRRDVTIMASEDNTDTVIVAGIPLRAGQYVELTKYTGAVTAQAVAANDQIFITEVIK</sequence>
<dbReference type="RefSeq" id="WP_377368421.1">
    <property type="nucleotide sequence ID" value="NZ_JBHTMN010000014.1"/>
</dbReference>
<name>A0ABW4B473_9GAMM</name>
<protein>
    <submittedName>
        <fullName evidence="1">Uncharacterized protein</fullName>
    </submittedName>
</protein>
<dbReference type="EMBL" id="JBHTMN010000014">
    <property type="protein sequence ID" value="MFD1384319.1"/>
    <property type="molecule type" value="Genomic_DNA"/>
</dbReference>
<comment type="caution">
    <text evidence="1">The sequence shown here is derived from an EMBL/GenBank/DDBJ whole genome shotgun (WGS) entry which is preliminary data.</text>
</comment>
<gene>
    <name evidence="1" type="ORF">ACFQ45_13150</name>
</gene>
<accession>A0ABW4B473</accession>
<organism evidence="1 2">
    <name type="scientific">Rhodanobacter aciditrophus</name>
    <dbReference type="NCBI Taxonomy" id="1623218"/>
    <lineage>
        <taxon>Bacteria</taxon>
        <taxon>Pseudomonadati</taxon>
        <taxon>Pseudomonadota</taxon>
        <taxon>Gammaproteobacteria</taxon>
        <taxon>Lysobacterales</taxon>
        <taxon>Rhodanobacteraceae</taxon>
        <taxon>Rhodanobacter</taxon>
    </lineage>
</organism>
<keyword evidence="2" id="KW-1185">Reference proteome</keyword>
<dbReference type="Proteomes" id="UP001597059">
    <property type="component" value="Unassembled WGS sequence"/>
</dbReference>